<comment type="caution">
    <text evidence="8">The sequence shown here is derived from an EMBL/GenBank/DDBJ whole genome shotgun (WGS) entry which is preliminary data.</text>
</comment>
<protein>
    <submittedName>
        <fullName evidence="8">DMT family transporter</fullName>
    </submittedName>
</protein>
<keyword evidence="3 6" id="KW-0812">Transmembrane</keyword>
<evidence type="ECO:0000256" key="4">
    <source>
        <dbReference type="ARBA" id="ARBA00022989"/>
    </source>
</evidence>
<reference evidence="8 9" key="1">
    <citation type="submission" date="2024-04" db="EMBL/GenBank/DDBJ databases">
        <title>Novel species of the genus Ideonella isolated from streams.</title>
        <authorList>
            <person name="Lu H."/>
        </authorList>
    </citation>
    <scope>NUCLEOTIDE SEQUENCE [LARGE SCALE GENOMIC DNA]</scope>
    <source>
        <strain evidence="8 9">LYT19W</strain>
    </source>
</reference>
<feature type="transmembrane region" description="Helical" evidence="6">
    <location>
        <begin position="143"/>
        <end position="162"/>
    </location>
</feature>
<feature type="transmembrane region" description="Helical" evidence="6">
    <location>
        <begin position="201"/>
        <end position="221"/>
    </location>
</feature>
<evidence type="ECO:0000256" key="3">
    <source>
        <dbReference type="ARBA" id="ARBA00022692"/>
    </source>
</evidence>
<sequence>MTITSQAPQPGTTPTGDSAAQRRGLWLGALGVLIFAMTLPMTRLAVGGIDAPQLPPLFVTAGRAAGAGVLSLLWLWLTHAPRPQRHHLVRLLASALGTVVGFPLFLSLALREVPAMHAAVVTGILPLATAAMAAVALRQRASIGFWVCAVAGCALVLAFAAWEGAGSLSRADGWLLLAVLSASAGYVAGASLSATWKAEHVICWVLVLSMPLTVPVAWLAWPVQPASAAAWGGFAYVTVFSMWLGFFAWYRGLALGGTLRVSQVQLVQPFLALLLAVPVLGEPLSGRTLAFSLVVMAVVVVGKRMPVQPVNGKQS</sequence>
<evidence type="ECO:0000256" key="1">
    <source>
        <dbReference type="ARBA" id="ARBA00004141"/>
    </source>
</evidence>
<name>A0ABU9C1K2_9BURK</name>
<feature type="domain" description="EamA" evidence="7">
    <location>
        <begin position="172"/>
        <end position="300"/>
    </location>
</feature>
<dbReference type="EMBL" id="JBBUTI010000003">
    <property type="protein sequence ID" value="MEK8045732.1"/>
    <property type="molecule type" value="Genomic_DNA"/>
</dbReference>
<dbReference type="InterPro" id="IPR000620">
    <property type="entry name" value="EamA_dom"/>
</dbReference>
<feature type="transmembrane region" description="Helical" evidence="6">
    <location>
        <begin position="25"/>
        <end position="45"/>
    </location>
</feature>
<dbReference type="Proteomes" id="UP001379945">
    <property type="component" value="Unassembled WGS sequence"/>
</dbReference>
<evidence type="ECO:0000256" key="5">
    <source>
        <dbReference type="ARBA" id="ARBA00023136"/>
    </source>
</evidence>
<dbReference type="PANTHER" id="PTHR32322">
    <property type="entry name" value="INNER MEMBRANE TRANSPORTER"/>
    <property type="match status" value="1"/>
</dbReference>
<evidence type="ECO:0000313" key="9">
    <source>
        <dbReference type="Proteomes" id="UP001379945"/>
    </source>
</evidence>
<keyword evidence="5 6" id="KW-0472">Membrane</keyword>
<dbReference type="InterPro" id="IPR037185">
    <property type="entry name" value="EmrE-like"/>
</dbReference>
<feature type="transmembrane region" description="Helical" evidence="6">
    <location>
        <begin position="233"/>
        <end position="252"/>
    </location>
</feature>
<dbReference type="SUPFAM" id="SSF103481">
    <property type="entry name" value="Multidrug resistance efflux transporter EmrE"/>
    <property type="match status" value="2"/>
</dbReference>
<feature type="transmembrane region" description="Helical" evidence="6">
    <location>
        <begin position="89"/>
        <end position="110"/>
    </location>
</feature>
<organism evidence="8 9">
    <name type="scientific">Ideonella margarita</name>
    <dbReference type="NCBI Taxonomy" id="2984191"/>
    <lineage>
        <taxon>Bacteria</taxon>
        <taxon>Pseudomonadati</taxon>
        <taxon>Pseudomonadota</taxon>
        <taxon>Betaproteobacteria</taxon>
        <taxon>Burkholderiales</taxon>
        <taxon>Sphaerotilaceae</taxon>
        <taxon>Ideonella</taxon>
    </lineage>
</organism>
<keyword evidence="9" id="KW-1185">Reference proteome</keyword>
<dbReference type="Pfam" id="PF00892">
    <property type="entry name" value="EamA"/>
    <property type="match status" value="2"/>
</dbReference>
<evidence type="ECO:0000259" key="7">
    <source>
        <dbReference type="Pfam" id="PF00892"/>
    </source>
</evidence>
<feature type="transmembrane region" description="Helical" evidence="6">
    <location>
        <begin position="57"/>
        <end position="77"/>
    </location>
</feature>
<feature type="transmembrane region" description="Helical" evidence="6">
    <location>
        <begin position="174"/>
        <end position="194"/>
    </location>
</feature>
<keyword evidence="4 6" id="KW-1133">Transmembrane helix</keyword>
<comment type="subcellular location">
    <subcellularLocation>
        <location evidence="1">Membrane</location>
        <topology evidence="1">Multi-pass membrane protein</topology>
    </subcellularLocation>
</comment>
<dbReference type="InterPro" id="IPR050638">
    <property type="entry name" value="AA-Vitamin_Transporters"/>
</dbReference>
<evidence type="ECO:0000256" key="2">
    <source>
        <dbReference type="ARBA" id="ARBA00007362"/>
    </source>
</evidence>
<accession>A0ABU9C1K2</accession>
<feature type="domain" description="EamA" evidence="7">
    <location>
        <begin position="23"/>
        <end position="154"/>
    </location>
</feature>
<gene>
    <name evidence="8" type="ORF">AACH00_05155</name>
</gene>
<dbReference type="RefSeq" id="WP_341398014.1">
    <property type="nucleotide sequence ID" value="NZ_JBBUTI010000003.1"/>
</dbReference>
<proteinExistence type="inferred from homology"/>
<feature type="transmembrane region" description="Helical" evidence="6">
    <location>
        <begin position="116"/>
        <end position="136"/>
    </location>
</feature>
<evidence type="ECO:0000313" key="8">
    <source>
        <dbReference type="EMBL" id="MEK8045732.1"/>
    </source>
</evidence>
<evidence type="ECO:0000256" key="6">
    <source>
        <dbReference type="SAM" id="Phobius"/>
    </source>
</evidence>
<comment type="similarity">
    <text evidence="2">Belongs to the EamA transporter family.</text>
</comment>
<dbReference type="PANTHER" id="PTHR32322:SF2">
    <property type="entry name" value="EAMA DOMAIN-CONTAINING PROTEIN"/>
    <property type="match status" value="1"/>
</dbReference>